<evidence type="ECO:0000256" key="7">
    <source>
        <dbReference type="ARBA" id="ARBA00022679"/>
    </source>
</evidence>
<dbReference type="EMBL" id="QGTD01000021">
    <property type="protein sequence ID" value="PWU66712.1"/>
    <property type="molecule type" value="Genomic_DNA"/>
</dbReference>
<comment type="caution">
    <text evidence="17">The sequence shown here is derived from an EMBL/GenBank/DDBJ whole genome shotgun (WGS) entry which is preliminary data.</text>
</comment>
<dbReference type="GO" id="GO:0030388">
    <property type="term" value="P:fructose 1,6-bisphosphate metabolic process"/>
    <property type="evidence" value="ECO:0007669"/>
    <property type="project" value="TreeGrafter"/>
</dbReference>
<accession>A0A317KT39</accession>
<dbReference type="GO" id="GO:0046872">
    <property type="term" value="F:metal ion binding"/>
    <property type="evidence" value="ECO:0007669"/>
    <property type="project" value="UniProtKB-KW"/>
</dbReference>
<dbReference type="Gene3D" id="3.40.50.450">
    <property type="match status" value="1"/>
</dbReference>
<dbReference type="Pfam" id="PF00365">
    <property type="entry name" value="PFK"/>
    <property type="match status" value="1"/>
</dbReference>
<evidence type="ECO:0000256" key="10">
    <source>
        <dbReference type="ARBA" id="ARBA00022777"/>
    </source>
</evidence>
<keyword evidence="8" id="KW-0479">Metal-binding</keyword>
<dbReference type="GO" id="GO:0003872">
    <property type="term" value="F:6-phosphofructokinase activity"/>
    <property type="evidence" value="ECO:0007669"/>
    <property type="project" value="UniProtKB-EC"/>
</dbReference>
<feature type="domain" description="Phosphofructokinase" evidence="16">
    <location>
        <begin position="3"/>
        <end position="280"/>
    </location>
</feature>
<dbReference type="InterPro" id="IPR012003">
    <property type="entry name" value="ATP_PFK_prok-type"/>
</dbReference>
<evidence type="ECO:0000256" key="1">
    <source>
        <dbReference type="ARBA" id="ARBA00001946"/>
    </source>
</evidence>
<dbReference type="PANTHER" id="PTHR13697">
    <property type="entry name" value="PHOSPHOFRUCTOKINASE"/>
    <property type="match status" value="1"/>
</dbReference>
<keyword evidence="11" id="KW-0067">ATP-binding</keyword>
<keyword evidence="9" id="KW-0547">Nucleotide-binding</keyword>
<dbReference type="PANTHER" id="PTHR13697:SF4">
    <property type="entry name" value="ATP-DEPENDENT 6-PHOSPHOFRUCTOKINASE"/>
    <property type="match status" value="1"/>
</dbReference>
<evidence type="ECO:0000256" key="6">
    <source>
        <dbReference type="ARBA" id="ARBA00022490"/>
    </source>
</evidence>
<dbReference type="InterPro" id="IPR000023">
    <property type="entry name" value="Phosphofructokinase_dom"/>
</dbReference>
<dbReference type="GO" id="GO:0061621">
    <property type="term" value="P:canonical glycolysis"/>
    <property type="evidence" value="ECO:0007669"/>
    <property type="project" value="TreeGrafter"/>
</dbReference>
<evidence type="ECO:0000256" key="13">
    <source>
        <dbReference type="ARBA" id="ARBA00023152"/>
    </source>
</evidence>
<sequence length="330" mass="36063">MKKVALITSGGDGAGINSTIYMLANHQQINLYGFHGGYNGILSNDPIHLTPQFVDNKSLDGIHYIQTGRSNLPYTQEGRERLHRKLKTEGFDCLVVCGGNGSQKAAQLLHQEGTNTIFVPMTVDNDVISSDYSIGFDTALNKLMDLLYGLHDTAVNMPGRIFMVEVLGGNAGNLALESTIAGAGDLAIVPEYATQKDVIVKNVQKKLKQKQSLIIVCSESAYEDNNYQSGNQGVSFEIAAAIEKGTGIRVRKSIVGFYIRAGRPSFKDASIAAKIGAKVAYYVTNNQFGVMVGVQNDHIQAISFQEIRKQLNRLHPQTVEVAKQYNKIIH</sequence>
<evidence type="ECO:0000256" key="4">
    <source>
        <dbReference type="ARBA" id="ARBA00004679"/>
    </source>
</evidence>
<comment type="catalytic activity">
    <reaction evidence="15">
        <text>beta-D-fructose 6-phosphate + ATP = beta-D-fructose 1,6-bisphosphate + ADP + H(+)</text>
        <dbReference type="Rhea" id="RHEA:16109"/>
        <dbReference type="ChEBI" id="CHEBI:15378"/>
        <dbReference type="ChEBI" id="CHEBI:30616"/>
        <dbReference type="ChEBI" id="CHEBI:32966"/>
        <dbReference type="ChEBI" id="CHEBI:57634"/>
        <dbReference type="ChEBI" id="CHEBI:456216"/>
        <dbReference type="EC" id="2.7.1.11"/>
    </reaction>
</comment>
<dbReference type="Gene3D" id="3.40.50.460">
    <property type="entry name" value="Phosphofructokinase domain"/>
    <property type="match status" value="1"/>
</dbReference>
<dbReference type="EC" id="2.7.1.11" evidence="5"/>
<keyword evidence="12" id="KW-0460">Magnesium</keyword>
<keyword evidence="13" id="KW-0324">Glycolysis</keyword>
<evidence type="ECO:0000256" key="12">
    <source>
        <dbReference type="ARBA" id="ARBA00022842"/>
    </source>
</evidence>
<evidence type="ECO:0000256" key="9">
    <source>
        <dbReference type="ARBA" id="ARBA00022741"/>
    </source>
</evidence>
<keyword evidence="6" id="KW-0963">Cytoplasm</keyword>
<comment type="pathway">
    <text evidence="4">Carbohydrate degradation; glycolysis; D-glyceraldehyde 3-phosphate and glycerone phosphate from D-glucose: step 3/4.</text>
</comment>
<dbReference type="OrthoDB" id="9802503at2"/>
<dbReference type="GO" id="GO:0016208">
    <property type="term" value="F:AMP binding"/>
    <property type="evidence" value="ECO:0007669"/>
    <property type="project" value="TreeGrafter"/>
</dbReference>
<dbReference type="InterPro" id="IPR022953">
    <property type="entry name" value="ATP_PFK"/>
</dbReference>
<organism evidence="17 18">
    <name type="scientific">Gracilibacillus dipsosauri</name>
    <dbReference type="NCBI Taxonomy" id="178340"/>
    <lineage>
        <taxon>Bacteria</taxon>
        <taxon>Bacillati</taxon>
        <taxon>Bacillota</taxon>
        <taxon>Bacilli</taxon>
        <taxon>Bacillales</taxon>
        <taxon>Bacillaceae</taxon>
        <taxon>Gracilibacillus</taxon>
    </lineage>
</organism>
<dbReference type="AlphaFoldDB" id="A0A317KT39"/>
<keyword evidence="7" id="KW-0808">Transferase</keyword>
<dbReference type="GO" id="GO:0005524">
    <property type="term" value="F:ATP binding"/>
    <property type="evidence" value="ECO:0007669"/>
    <property type="project" value="UniProtKB-KW"/>
</dbReference>
<dbReference type="GO" id="GO:0042802">
    <property type="term" value="F:identical protein binding"/>
    <property type="evidence" value="ECO:0007669"/>
    <property type="project" value="TreeGrafter"/>
</dbReference>
<comment type="subcellular location">
    <subcellularLocation>
        <location evidence="3">Cytoplasm</location>
    </subcellularLocation>
</comment>
<comment type="cofactor">
    <cofactor evidence="1">
        <name>Mg(2+)</name>
        <dbReference type="ChEBI" id="CHEBI:18420"/>
    </cofactor>
</comment>
<evidence type="ECO:0000256" key="2">
    <source>
        <dbReference type="ARBA" id="ARBA00002659"/>
    </source>
</evidence>
<dbReference type="GO" id="GO:0048029">
    <property type="term" value="F:monosaccharide binding"/>
    <property type="evidence" value="ECO:0007669"/>
    <property type="project" value="TreeGrafter"/>
</dbReference>
<dbReference type="GO" id="GO:0070095">
    <property type="term" value="F:fructose-6-phosphate binding"/>
    <property type="evidence" value="ECO:0007669"/>
    <property type="project" value="TreeGrafter"/>
</dbReference>
<evidence type="ECO:0000256" key="8">
    <source>
        <dbReference type="ARBA" id="ARBA00022723"/>
    </source>
</evidence>
<protein>
    <recommendedName>
        <fullName evidence="5">6-phosphofructokinase</fullName>
        <ecNumber evidence="5">2.7.1.11</ecNumber>
    </recommendedName>
</protein>
<comment type="function">
    <text evidence="2">Catalyzes the phosphorylation of D-fructose 6-phosphate to fructose 1,6-bisphosphate by ATP, the first committing step of glycolysis.</text>
</comment>
<evidence type="ECO:0000256" key="15">
    <source>
        <dbReference type="ARBA" id="ARBA00048070"/>
    </source>
</evidence>
<keyword evidence="18" id="KW-1185">Reference proteome</keyword>
<dbReference type="UniPathway" id="UPA00109">
    <property type="reaction ID" value="UER00182"/>
</dbReference>
<evidence type="ECO:0000313" key="17">
    <source>
        <dbReference type="EMBL" id="PWU66712.1"/>
    </source>
</evidence>
<dbReference type="PRINTS" id="PR00476">
    <property type="entry name" value="PHFRCTKINASE"/>
</dbReference>
<dbReference type="GO" id="GO:0006002">
    <property type="term" value="P:fructose 6-phosphate metabolic process"/>
    <property type="evidence" value="ECO:0007669"/>
    <property type="project" value="InterPro"/>
</dbReference>
<dbReference type="InterPro" id="IPR035966">
    <property type="entry name" value="PKF_sf"/>
</dbReference>
<dbReference type="Proteomes" id="UP000245624">
    <property type="component" value="Unassembled WGS sequence"/>
</dbReference>
<comment type="similarity">
    <text evidence="14">Belongs to the phosphofructokinase type A (PFKA) family.</text>
</comment>
<gene>
    <name evidence="17" type="ORF">DLJ74_20105</name>
</gene>
<keyword evidence="10" id="KW-0418">Kinase</keyword>
<dbReference type="SUPFAM" id="SSF53784">
    <property type="entry name" value="Phosphofructokinase"/>
    <property type="match status" value="1"/>
</dbReference>
<dbReference type="PIRSF" id="PIRSF000532">
    <property type="entry name" value="ATP_PFK_prok"/>
    <property type="match status" value="1"/>
</dbReference>
<name>A0A317KT39_9BACI</name>
<evidence type="ECO:0000259" key="16">
    <source>
        <dbReference type="Pfam" id="PF00365"/>
    </source>
</evidence>
<evidence type="ECO:0000313" key="18">
    <source>
        <dbReference type="Proteomes" id="UP000245624"/>
    </source>
</evidence>
<proteinExistence type="inferred from homology"/>
<evidence type="ECO:0000256" key="3">
    <source>
        <dbReference type="ARBA" id="ARBA00004496"/>
    </source>
</evidence>
<reference evidence="17 18" key="1">
    <citation type="submission" date="2018-05" db="EMBL/GenBank/DDBJ databases">
        <title>Genomic analysis of Gracilibacillus dipsosauri DD1 reveals novel features of a salt-tolerant amylase.</title>
        <authorList>
            <person name="Deutch C.E."/>
            <person name="Yang S."/>
        </authorList>
    </citation>
    <scope>NUCLEOTIDE SEQUENCE [LARGE SCALE GENOMIC DNA]</scope>
    <source>
        <strain evidence="17 18">DD1</strain>
    </source>
</reference>
<dbReference type="RefSeq" id="WP_109985823.1">
    <property type="nucleotide sequence ID" value="NZ_QGTD01000021.1"/>
</dbReference>
<dbReference type="GO" id="GO:0005945">
    <property type="term" value="C:6-phosphofructokinase complex"/>
    <property type="evidence" value="ECO:0007669"/>
    <property type="project" value="TreeGrafter"/>
</dbReference>
<evidence type="ECO:0000256" key="14">
    <source>
        <dbReference type="ARBA" id="ARBA00038478"/>
    </source>
</evidence>
<evidence type="ECO:0000256" key="11">
    <source>
        <dbReference type="ARBA" id="ARBA00022840"/>
    </source>
</evidence>
<evidence type="ECO:0000256" key="5">
    <source>
        <dbReference type="ARBA" id="ARBA00012055"/>
    </source>
</evidence>